<name>A0A167C643_9GAMM</name>
<dbReference type="PATRIC" id="fig|1365253.3.peg.2473"/>
<dbReference type="SMART" id="SM00560">
    <property type="entry name" value="LamGL"/>
    <property type="match status" value="1"/>
</dbReference>
<evidence type="ECO:0000259" key="7">
    <source>
        <dbReference type="PROSITE" id="PS51755"/>
    </source>
</evidence>
<proteinExistence type="predicted"/>
<reference evidence="8 9" key="1">
    <citation type="submission" date="2013-07" db="EMBL/GenBank/DDBJ databases">
        <title>Comparative Genomic and Metabolomic Analysis of Twelve Strains of Pseudoalteromonas luteoviolacea.</title>
        <authorList>
            <person name="Vynne N.G."/>
            <person name="Mansson M."/>
            <person name="Gram L."/>
        </authorList>
    </citation>
    <scope>NUCLEOTIDE SEQUENCE [LARGE SCALE GENOMIC DNA]</scope>
    <source>
        <strain evidence="8 9">NCIMB 1942</strain>
    </source>
</reference>
<dbReference type="InterPro" id="IPR001791">
    <property type="entry name" value="Laminin_G"/>
</dbReference>
<comment type="caution">
    <text evidence="8">The sequence shown here is derived from an EMBL/GenBank/DDBJ whole genome shotgun (WGS) entry which is preliminary data.</text>
</comment>
<evidence type="ECO:0000259" key="6">
    <source>
        <dbReference type="PROSITE" id="PS50025"/>
    </source>
</evidence>
<dbReference type="OrthoDB" id="6307429at2"/>
<dbReference type="SMART" id="SM00862">
    <property type="entry name" value="Trans_reg_C"/>
    <property type="match status" value="1"/>
</dbReference>
<keyword evidence="2 4" id="KW-0238">DNA-binding</keyword>
<dbReference type="Pfam" id="PF13385">
    <property type="entry name" value="Laminin_G_3"/>
    <property type="match status" value="1"/>
</dbReference>
<dbReference type="Gene3D" id="1.10.10.10">
    <property type="entry name" value="Winged helix-like DNA-binding domain superfamily/Winged helix DNA-binding domain"/>
    <property type="match status" value="1"/>
</dbReference>
<dbReference type="SUPFAM" id="SSF46894">
    <property type="entry name" value="C-terminal effector domain of the bipartite response regulators"/>
    <property type="match status" value="1"/>
</dbReference>
<dbReference type="GO" id="GO:0000160">
    <property type="term" value="P:phosphorelay signal transduction system"/>
    <property type="evidence" value="ECO:0007669"/>
    <property type="project" value="InterPro"/>
</dbReference>
<keyword evidence="3" id="KW-1015">Disulfide bond</keyword>
<dbReference type="EMBL" id="AUXT01000157">
    <property type="protein sequence ID" value="KZN47278.1"/>
    <property type="molecule type" value="Genomic_DNA"/>
</dbReference>
<dbReference type="SUPFAM" id="SSF49899">
    <property type="entry name" value="Concanavalin A-like lectins/glucanases"/>
    <property type="match status" value="1"/>
</dbReference>
<evidence type="ECO:0000313" key="8">
    <source>
        <dbReference type="EMBL" id="KZN47278.1"/>
    </source>
</evidence>
<dbReference type="Proteomes" id="UP000076587">
    <property type="component" value="Unassembled WGS sequence"/>
</dbReference>
<feature type="DNA-binding region" description="OmpR/PhoB-type" evidence="4">
    <location>
        <begin position="25"/>
        <end position="122"/>
    </location>
</feature>
<feature type="transmembrane region" description="Helical" evidence="5">
    <location>
        <begin position="135"/>
        <end position="155"/>
    </location>
</feature>
<dbReference type="InterPro" id="IPR016032">
    <property type="entry name" value="Sig_transdc_resp-reg_C-effctor"/>
</dbReference>
<keyword evidence="5" id="KW-0472">Membrane</keyword>
<dbReference type="GO" id="GO:0006355">
    <property type="term" value="P:regulation of DNA-templated transcription"/>
    <property type="evidence" value="ECO:0007669"/>
    <property type="project" value="InterPro"/>
</dbReference>
<keyword evidence="5" id="KW-0812">Transmembrane</keyword>
<dbReference type="InterPro" id="IPR006558">
    <property type="entry name" value="LamG-like"/>
</dbReference>
<dbReference type="GO" id="GO:0003677">
    <property type="term" value="F:DNA binding"/>
    <property type="evidence" value="ECO:0007669"/>
    <property type="project" value="UniProtKB-UniRule"/>
</dbReference>
<dbReference type="InterPro" id="IPR001867">
    <property type="entry name" value="OmpR/PhoB-type_DNA-bd"/>
</dbReference>
<dbReference type="CDD" id="cd00383">
    <property type="entry name" value="trans_reg_C"/>
    <property type="match status" value="1"/>
</dbReference>
<dbReference type="Pfam" id="PF00486">
    <property type="entry name" value="Trans_reg_C"/>
    <property type="match status" value="1"/>
</dbReference>
<evidence type="ECO:0000256" key="5">
    <source>
        <dbReference type="SAM" id="Phobius"/>
    </source>
</evidence>
<evidence type="ECO:0000256" key="1">
    <source>
        <dbReference type="ARBA" id="ARBA00022729"/>
    </source>
</evidence>
<evidence type="ECO:0000256" key="4">
    <source>
        <dbReference type="PROSITE-ProRule" id="PRU01091"/>
    </source>
</evidence>
<dbReference type="InterPro" id="IPR036388">
    <property type="entry name" value="WH-like_DNA-bd_sf"/>
</dbReference>
<keyword evidence="5" id="KW-1133">Transmembrane helix</keyword>
<feature type="domain" description="Laminin G" evidence="6">
    <location>
        <begin position="204"/>
        <end position="372"/>
    </location>
</feature>
<accession>A0A167C643</accession>
<dbReference type="PROSITE" id="PS51755">
    <property type="entry name" value="OMPR_PHOB"/>
    <property type="match status" value="1"/>
</dbReference>
<protein>
    <recommendedName>
        <fullName evidence="10">OmpR/PhoB-type domain-containing protein</fullName>
    </recommendedName>
</protein>
<evidence type="ECO:0000256" key="3">
    <source>
        <dbReference type="ARBA" id="ARBA00023157"/>
    </source>
</evidence>
<dbReference type="PROSITE" id="PS50025">
    <property type="entry name" value="LAM_G_DOMAIN"/>
    <property type="match status" value="1"/>
</dbReference>
<evidence type="ECO:0000313" key="9">
    <source>
        <dbReference type="Proteomes" id="UP000076587"/>
    </source>
</evidence>
<keyword evidence="1" id="KW-0732">Signal</keyword>
<evidence type="ECO:0008006" key="10">
    <source>
        <dbReference type="Google" id="ProtNLM"/>
    </source>
</evidence>
<evidence type="ECO:0000256" key="2">
    <source>
        <dbReference type="ARBA" id="ARBA00023125"/>
    </source>
</evidence>
<gene>
    <name evidence="8" type="ORF">N482_10200</name>
</gene>
<dbReference type="InterPro" id="IPR013320">
    <property type="entry name" value="ConA-like_dom_sf"/>
</dbReference>
<organism evidence="8 9">
    <name type="scientific">Pseudoalteromonas luteoviolacea NCIMB 1942</name>
    <dbReference type="NCBI Taxonomy" id="1365253"/>
    <lineage>
        <taxon>Bacteria</taxon>
        <taxon>Pseudomonadati</taxon>
        <taxon>Pseudomonadota</taxon>
        <taxon>Gammaproteobacteria</taxon>
        <taxon>Alteromonadales</taxon>
        <taxon>Pseudoalteromonadaceae</taxon>
        <taxon>Pseudoalteromonas</taxon>
    </lineage>
</organism>
<feature type="domain" description="OmpR/PhoB-type" evidence="7">
    <location>
        <begin position="25"/>
        <end position="122"/>
    </location>
</feature>
<dbReference type="AlphaFoldDB" id="A0A167C643"/>
<dbReference type="Gene3D" id="2.60.120.200">
    <property type="match status" value="1"/>
</dbReference>
<sequence length="381" mass="43090">MGIRYPLMYMDKFFMEEKGLSLDNCKGLWFGTVYADLNTKSLIKDGEQQPLSELSFTLLLALVEHQNTPLTAEQLQDIVWQGVITGNENVKQRISILRKAFQALDDQEQIKNIRGKGYLLAQPVKLDYIKSEINWQPLFMCAAMLLVVLFLWSLWPTTQSKVLKSEQSQLSVFQGEVISLANKKANLAFCLDGFDDYVEVFDDNLDVHKGDFSLSTWVKTASLGQHIIVDKRFEDQVSDVQGYVFYIDDGYLALQLADGDGSWYCQEPDSSCTFYDSKAFVADDQWHHVAVSIDRDRNKGIRFYLDGQFNSAFDPTGRQGSLSNEMPLRIGSRSSFKTGLFKGAIGEIQFYHRVLTPSEIKRTHQKGNVRSCSGSGNKGGI</sequence>